<dbReference type="GO" id="GO:0009040">
    <property type="term" value="F:ureidoglycolate dehydrogenase activity"/>
    <property type="evidence" value="ECO:0007669"/>
    <property type="project" value="UniProtKB-EC"/>
</dbReference>
<comment type="similarity">
    <text evidence="1">Belongs to the LDH2/MDH2 oxidoreductase family.</text>
</comment>
<dbReference type="Gene3D" id="1.10.1530.10">
    <property type="match status" value="1"/>
</dbReference>
<dbReference type="GeneID" id="56590834"/>
<dbReference type="RefSeq" id="WP_063491841.1">
    <property type="nucleotide sequence ID" value="NZ_CP016340.1"/>
</dbReference>
<dbReference type="PATRIC" id="fig|123899.6.peg.1874"/>
<keyword evidence="4" id="KW-1185">Reference proteome</keyword>
<dbReference type="KEGG" id="btrm:SAMEA390648701885"/>
<protein>
    <submittedName>
        <fullName evidence="3">Malate dehydrogenase</fullName>
        <ecNumber evidence="3">1.1.1.154</ecNumber>
    </submittedName>
</protein>
<accession>A0A157PGJ5</accession>
<dbReference type="eggNOG" id="COG2055">
    <property type="taxonomic scope" value="Bacteria"/>
</dbReference>
<dbReference type="InterPro" id="IPR003767">
    <property type="entry name" value="Malate/L-lactate_DH-like"/>
</dbReference>
<dbReference type="EMBL" id="LT546645">
    <property type="protein sequence ID" value="SAI69676.1"/>
    <property type="molecule type" value="Genomic_DNA"/>
</dbReference>
<dbReference type="EC" id="1.1.1.154" evidence="3"/>
<dbReference type="Pfam" id="PF02615">
    <property type="entry name" value="Ldh_2"/>
    <property type="match status" value="1"/>
</dbReference>
<dbReference type="InterPro" id="IPR043144">
    <property type="entry name" value="Mal/L-sulf/L-lact_DH-like_ah"/>
</dbReference>
<gene>
    <name evidence="3" type="primary">allD</name>
    <name evidence="3" type="ORF">SAMEA3906487_01885</name>
</gene>
<evidence type="ECO:0000256" key="1">
    <source>
        <dbReference type="ARBA" id="ARBA00006056"/>
    </source>
</evidence>
<reference evidence="3 4" key="1">
    <citation type="submission" date="2016-04" db="EMBL/GenBank/DDBJ databases">
        <authorList>
            <consortium name="Pathogen Informatics"/>
        </authorList>
    </citation>
    <scope>NUCLEOTIDE SEQUENCE [LARGE SCALE GENOMIC DNA]</scope>
    <source>
        <strain evidence="3 4">H044680328</strain>
    </source>
</reference>
<dbReference type="Proteomes" id="UP000076825">
    <property type="component" value="Chromosome 1"/>
</dbReference>
<evidence type="ECO:0000313" key="4">
    <source>
        <dbReference type="Proteomes" id="UP000076825"/>
    </source>
</evidence>
<keyword evidence="2 3" id="KW-0560">Oxidoreductase</keyword>
<dbReference type="AlphaFoldDB" id="A0A157PGJ5"/>
<evidence type="ECO:0000313" key="3">
    <source>
        <dbReference type="EMBL" id="SAI69676.1"/>
    </source>
</evidence>
<name>A0A157PGJ5_9BORD</name>
<dbReference type="PANTHER" id="PTHR11091">
    <property type="entry name" value="OXIDOREDUCTASE-RELATED"/>
    <property type="match status" value="1"/>
</dbReference>
<dbReference type="InterPro" id="IPR043143">
    <property type="entry name" value="Mal/L-sulf/L-lact_DH-like_NADP"/>
</dbReference>
<organism evidence="3 4">
    <name type="scientific">Bordetella trematum</name>
    <dbReference type="NCBI Taxonomy" id="123899"/>
    <lineage>
        <taxon>Bacteria</taxon>
        <taxon>Pseudomonadati</taxon>
        <taxon>Pseudomonadota</taxon>
        <taxon>Betaproteobacteria</taxon>
        <taxon>Burkholderiales</taxon>
        <taxon>Alcaligenaceae</taxon>
        <taxon>Bordetella</taxon>
    </lineage>
</organism>
<dbReference type="OrthoDB" id="924592at2"/>
<dbReference type="SUPFAM" id="SSF89733">
    <property type="entry name" value="L-sulfolactate dehydrogenase-like"/>
    <property type="match status" value="1"/>
</dbReference>
<dbReference type="InterPro" id="IPR036111">
    <property type="entry name" value="Mal/L-sulfo/L-lacto_DH-like_sf"/>
</dbReference>
<dbReference type="Gene3D" id="3.30.1370.60">
    <property type="entry name" value="Hypothetical oxidoreductase yiak, domain 2"/>
    <property type="match status" value="1"/>
</dbReference>
<proteinExistence type="inferred from homology"/>
<evidence type="ECO:0000256" key="2">
    <source>
        <dbReference type="ARBA" id="ARBA00023002"/>
    </source>
</evidence>
<dbReference type="STRING" id="123899.SAMEA3906487_01885"/>
<dbReference type="PANTHER" id="PTHR11091:SF0">
    <property type="entry name" value="MALATE DEHYDROGENASE"/>
    <property type="match status" value="1"/>
</dbReference>
<sequence>MSAPTATAARLTEWVAAVLQHAGVAPRHASLAAEVMVRTELRGVATHGLTRLASYLDKLRCGEVNPAPDIRVQRSPGICTIDADGALGQVAALTAMHEGLAMLETEVSVICRIRDCGHLGALGHYALLAAERGHIALVFQRTPPLMALPGYAGRAVGNNPIAFGCPVPGAAPLVFDMACSVAARGHILLAAREGRDIPADWALDAAGQPTTAADAALEGALLPMAAHKGMGLAIMAECLAGALAGAAPESRQKMQHTPRSGAAGGQSTLIWLVNPQCAGQSSFADYMHEWAAGFQLRGGAQARLPGARAAACEQAALADGLRIPAALARELEAVGQATGCPPPWAVD</sequence>